<dbReference type="PANTHER" id="PTHR24148:SF73">
    <property type="entry name" value="HET DOMAIN PROTEIN (AFU_ORTHOLOGUE AFUA_8G01020)"/>
    <property type="match status" value="1"/>
</dbReference>
<dbReference type="Pfam" id="PF26639">
    <property type="entry name" value="Het-6_barrel"/>
    <property type="match status" value="1"/>
</dbReference>
<dbReference type="Pfam" id="PF06985">
    <property type="entry name" value="HET"/>
    <property type="match status" value="1"/>
</dbReference>
<dbReference type="EMBL" id="KZ678147">
    <property type="protein sequence ID" value="PSN60768.1"/>
    <property type="molecule type" value="Genomic_DNA"/>
</dbReference>
<keyword evidence="3" id="KW-1185">Reference proteome</keyword>
<evidence type="ECO:0000313" key="2">
    <source>
        <dbReference type="EMBL" id="PSN60768.1"/>
    </source>
</evidence>
<dbReference type="InterPro" id="IPR010730">
    <property type="entry name" value="HET"/>
</dbReference>
<accession>A0A2T2N6V9</accession>
<dbReference type="Proteomes" id="UP000240883">
    <property type="component" value="Unassembled WGS sequence"/>
</dbReference>
<reference evidence="2 3" key="1">
    <citation type="journal article" date="2018" name="Front. Microbiol.">
        <title>Genome-Wide Analysis of Corynespora cassiicola Leaf Fall Disease Putative Effectors.</title>
        <authorList>
            <person name="Lopez D."/>
            <person name="Ribeiro S."/>
            <person name="Label P."/>
            <person name="Fumanal B."/>
            <person name="Venisse J.S."/>
            <person name="Kohler A."/>
            <person name="de Oliveira R.R."/>
            <person name="Labutti K."/>
            <person name="Lipzen A."/>
            <person name="Lail K."/>
            <person name="Bauer D."/>
            <person name="Ohm R.A."/>
            <person name="Barry K.W."/>
            <person name="Spatafora J."/>
            <person name="Grigoriev I.V."/>
            <person name="Martin F.M."/>
            <person name="Pujade-Renaud V."/>
        </authorList>
    </citation>
    <scope>NUCLEOTIDE SEQUENCE [LARGE SCALE GENOMIC DNA]</scope>
    <source>
        <strain evidence="2 3">Philippines</strain>
    </source>
</reference>
<evidence type="ECO:0000259" key="1">
    <source>
        <dbReference type="Pfam" id="PF06985"/>
    </source>
</evidence>
<dbReference type="OrthoDB" id="3548654at2759"/>
<dbReference type="InterPro" id="IPR052895">
    <property type="entry name" value="HetReg/Transcr_Mod"/>
</dbReference>
<proteinExistence type="predicted"/>
<name>A0A2T2N6V9_CORCC</name>
<dbReference type="AlphaFoldDB" id="A0A2T2N6V9"/>
<evidence type="ECO:0000313" key="3">
    <source>
        <dbReference type="Proteomes" id="UP000240883"/>
    </source>
</evidence>
<sequence>MHRPLKSDHHIRLLEVVTADDRLDVSYRIVQRDLHHDDEHPFFEAVSYTWADPLRVATLPVDGESGSIGLTKNLSQALPCLAKRSNTKLLWIDQICINQADPTEKAKQVAMMAKIYKSAARVLVWLGPADENTRLCKQFLGALDTMFRGMPNSDRMIPETTTFNPDFRFLIARSTFTNPESSPIYAPAIKEFWARPWFCRGWIVQELLLARDVLFLSGHIELSMQDLADLMSAPPDKAPRAEENEPICSQLLMNLKMEPIKEEQPLKFLRLMAQVSQEFQTTEPADRLYAFLGMIDGSTFVPDYSLPIRENYTKFAASLARDFGSLDFLALCSANLDELLATTVDFERFPSWVPSWTAIPLSAPFRLAAGGVRTFRSVVSWNAAGGRQHVHDEMSEPARAGRLIVRGKIVDAVDAFSNARIARHHDADEDYLDGLVRQICNDLSPDLTSWTLKDMVHFLNVVSANGNLPAETTEEVLGVQQKQWGDELKNMSGYRGSLAACLAMAYGRRFMRTTDGRIGLSPWIGTTCHTREKKGSVIAILHGCIVPIMLNIANEDRNEYMVIGDCYVQGIMHGEAVSWAEEDSQAIVLI</sequence>
<dbReference type="STRING" id="1448308.A0A2T2N6V9"/>
<organism evidence="2 3">
    <name type="scientific">Corynespora cassiicola Philippines</name>
    <dbReference type="NCBI Taxonomy" id="1448308"/>
    <lineage>
        <taxon>Eukaryota</taxon>
        <taxon>Fungi</taxon>
        <taxon>Dikarya</taxon>
        <taxon>Ascomycota</taxon>
        <taxon>Pezizomycotina</taxon>
        <taxon>Dothideomycetes</taxon>
        <taxon>Pleosporomycetidae</taxon>
        <taxon>Pleosporales</taxon>
        <taxon>Corynesporascaceae</taxon>
        <taxon>Corynespora</taxon>
    </lineage>
</organism>
<gene>
    <name evidence="2" type="ORF">BS50DRAFT_505797</name>
</gene>
<dbReference type="PANTHER" id="PTHR24148">
    <property type="entry name" value="ANKYRIN REPEAT DOMAIN-CONTAINING PROTEIN 39 HOMOLOG-RELATED"/>
    <property type="match status" value="1"/>
</dbReference>
<protein>
    <submittedName>
        <fullName evidence="2">Heterokaryon incompatibility protein</fullName>
    </submittedName>
</protein>
<feature type="domain" description="Heterokaryon incompatibility" evidence="1">
    <location>
        <begin position="43"/>
        <end position="206"/>
    </location>
</feature>